<dbReference type="GO" id="GO:0009717">
    <property type="term" value="P:isoflavonoid biosynthetic process"/>
    <property type="evidence" value="ECO:0007669"/>
    <property type="project" value="UniProtKB-ARBA"/>
</dbReference>
<dbReference type="FunFam" id="1.10.10.10:FF:000213">
    <property type="entry name" value="Coniferyl alcohol 9-O-methyltransferase"/>
    <property type="match status" value="1"/>
</dbReference>
<evidence type="ECO:0000313" key="9">
    <source>
        <dbReference type="Proteomes" id="UP000087766"/>
    </source>
</evidence>
<dbReference type="GO" id="GO:0032259">
    <property type="term" value="P:methylation"/>
    <property type="evidence" value="ECO:0007669"/>
    <property type="project" value="UniProtKB-KW"/>
</dbReference>
<dbReference type="SUPFAM" id="SSF46785">
    <property type="entry name" value="Winged helix' DNA-binding domain"/>
    <property type="match status" value="1"/>
</dbReference>
<dbReference type="KEGG" id="vra:106755139"/>
<dbReference type="OrthoDB" id="2410195at2759"/>
<dbReference type="InterPro" id="IPR012967">
    <property type="entry name" value="COMT_dimerisation"/>
</dbReference>
<protein>
    <recommendedName>
        <fullName evidence="5">isoflavone 7-O-methyltransferase</fullName>
        <ecNumber evidence="5">2.1.1.150</ecNumber>
    </recommendedName>
</protein>
<feature type="domain" description="O-methyltransferase C-terminal" evidence="7">
    <location>
        <begin position="134"/>
        <end position="336"/>
    </location>
</feature>
<feature type="domain" description="O-methyltransferase dimerisation" evidence="8">
    <location>
        <begin position="22"/>
        <end position="109"/>
    </location>
</feature>
<dbReference type="PIRSF" id="PIRSF005739">
    <property type="entry name" value="O-mtase"/>
    <property type="match status" value="1"/>
</dbReference>
<evidence type="ECO:0000313" key="10">
    <source>
        <dbReference type="RefSeq" id="XP_014492721.1"/>
    </source>
</evidence>
<keyword evidence="9" id="KW-1185">Reference proteome</keyword>
<evidence type="ECO:0000256" key="5">
    <source>
        <dbReference type="ARBA" id="ARBA00066355"/>
    </source>
</evidence>
<dbReference type="AlphaFoldDB" id="A0A1S3TG21"/>
<dbReference type="PANTHER" id="PTHR11746">
    <property type="entry name" value="O-METHYLTRANSFERASE"/>
    <property type="match status" value="1"/>
</dbReference>
<gene>
    <name evidence="10" type="primary">LOC106755139</name>
</gene>
<evidence type="ECO:0000256" key="2">
    <source>
        <dbReference type="ARBA" id="ARBA00022679"/>
    </source>
</evidence>
<dbReference type="EC" id="2.1.1.150" evidence="5"/>
<keyword evidence="3" id="KW-0949">S-adenosyl-L-methionine</keyword>
<dbReference type="InterPro" id="IPR036390">
    <property type="entry name" value="WH_DNA-bd_sf"/>
</dbReference>
<evidence type="ECO:0000256" key="1">
    <source>
        <dbReference type="ARBA" id="ARBA00022603"/>
    </source>
</evidence>
<dbReference type="InterPro" id="IPR001077">
    <property type="entry name" value="COMT_C"/>
</dbReference>
<dbReference type="PROSITE" id="PS51683">
    <property type="entry name" value="SAM_OMT_II"/>
    <property type="match status" value="1"/>
</dbReference>
<comment type="catalytic activity">
    <reaction evidence="4">
        <text>a 7-hydroxyisoflavone + S-adenosyl-L-methionine = a 7-methoxyisoflavone + S-adenosyl-L-homocysteine + H(+)</text>
        <dbReference type="Rhea" id="RHEA:17933"/>
        <dbReference type="ChEBI" id="CHEBI:15378"/>
        <dbReference type="ChEBI" id="CHEBI:55465"/>
        <dbReference type="ChEBI" id="CHEBI:57856"/>
        <dbReference type="ChEBI" id="CHEBI:59789"/>
        <dbReference type="ChEBI" id="CHEBI:140356"/>
        <dbReference type="EC" id="2.1.1.150"/>
    </reaction>
</comment>
<name>A0A1S3TG21_VIGRR</name>
<dbReference type="GO" id="GO:0033800">
    <property type="term" value="F:isoflavone 7-O-methyltransferase activity"/>
    <property type="evidence" value="ECO:0007669"/>
    <property type="project" value="UniProtKB-EC"/>
</dbReference>
<dbReference type="Proteomes" id="UP000087766">
    <property type="component" value="Unplaced"/>
</dbReference>
<proteinExistence type="predicted"/>
<dbReference type="Pfam" id="PF08100">
    <property type="entry name" value="Dimerisation"/>
    <property type="match status" value="1"/>
</dbReference>
<organism evidence="9 10">
    <name type="scientific">Vigna radiata var. radiata</name>
    <name type="common">Mung bean</name>
    <name type="synonym">Phaseolus aureus</name>
    <dbReference type="NCBI Taxonomy" id="3916"/>
    <lineage>
        <taxon>Eukaryota</taxon>
        <taxon>Viridiplantae</taxon>
        <taxon>Streptophyta</taxon>
        <taxon>Embryophyta</taxon>
        <taxon>Tracheophyta</taxon>
        <taxon>Spermatophyta</taxon>
        <taxon>Magnoliopsida</taxon>
        <taxon>eudicotyledons</taxon>
        <taxon>Gunneridae</taxon>
        <taxon>Pentapetalae</taxon>
        <taxon>rosids</taxon>
        <taxon>fabids</taxon>
        <taxon>Fabales</taxon>
        <taxon>Fabaceae</taxon>
        <taxon>Papilionoideae</taxon>
        <taxon>50 kb inversion clade</taxon>
        <taxon>NPAAA clade</taxon>
        <taxon>indigoferoid/millettioid clade</taxon>
        <taxon>Phaseoleae</taxon>
        <taxon>Vigna</taxon>
    </lineage>
</organism>
<feature type="active site" description="Proton acceptor" evidence="6">
    <location>
        <position position="261"/>
    </location>
</feature>
<evidence type="ECO:0000259" key="7">
    <source>
        <dbReference type="Pfam" id="PF00891"/>
    </source>
</evidence>
<dbReference type="InterPro" id="IPR036388">
    <property type="entry name" value="WH-like_DNA-bd_sf"/>
</dbReference>
<sequence length="354" mass="40508">MESEGEEHASKLLRAQTHVRNYILKFIYSFSLKCAIELSIPDIIHNYGQPMPISQLIASLPLHPSKTSFITRLMKILTHSGFFSEHHATPNQPEVMYLLTDASMLLLKDHPFSMKSVTQIIFNPVMINPYFQFSTWFTNETPSPFHSENGMGFWDFAAREPNFNNLFNELMAIDSRLVSTVVIEKYKRLFEGIESLVDVGGGTGTMVKVIVESFPQVKCIVFDLPHVVAGLEESQNIKYVGGDMLEAIPQADSIMLKWVLHDWKDKECVKILKNCKEAITSEGRVLIIDIVMENKKEDHELTELQFFFDMQMMMLFAGKERYEKEWANLIFSAGFSNYKITPTPGLVSIIEVYP</sequence>
<dbReference type="GO" id="GO:0046983">
    <property type="term" value="F:protein dimerization activity"/>
    <property type="evidence" value="ECO:0007669"/>
    <property type="project" value="InterPro"/>
</dbReference>
<dbReference type="InterPro" id="IPR016461">
    <property type="entry name" value="COMT-like"/>
</dbReference>
<keyword evidence="2" id="KW-0808">Transferase</keyword>
<dbReference type="Gene3D" id="1.10.10.10">
    <property type="entry name" value="Winged helix-like DNA-binding domain superfamily/Winged helix DNA-binding domain"/>
    <property type="match status" value="1"/>
</dbReference>
<evidence type="ECO:0000256" key="3">
    <source>
        <dbReference type="ARBA" id="ARBA00022691"/>
    </source>
</evidence>
<dbReference type="RefSeq" id="XP_014492721.1">
    <property type="nucleotide sequence ID" value="XM_014637235.2"/>
</dbReference>
<keyword evidence="1" id="KW-0489">Methyltransferase</keyword>
<accession>A0A1S3TG21</accession>
<dbReference type="FunFam" id="3.40.50.150:FF:000057">
    <property type="entry name" value="O-methyltransferase ZRP4"/>
    <property type="match status" value="1"/>
</dbReference>
<reference evidence="10" key="1">
    <citation type="submission" date="2025-08" db="UniProtKB">
        <authorList>
            <consortium name="RefSeq"/>
        </authorList>
    </citation>
    <scope>IDENTIFICATION</scope>
    <source>
        <tissue evidence="10">Leaf</tissue>
    </source>
</reference>
<evidence type="ECO:0000259" key="8">
    <source>
        <dbReference type="Pfam" id="PF08100"/>
    </source>
</evidence>
<dbReference type="SUPFAM" id="SSF53335">
    <property type="entry name" value="S-adenosyl-L-methionine-dependent methyltransferases"/>
    <property type="match status" value="1"/>
</dbReference>
<dbReference type="Pfam" id="PF00891">
    <property type="entry name" value="Methyltransf_2"/>
    <property type="match status" value="1"/>
</dbReference>
<evidence type="ECO:0000256" key="4">
    <source>
        <dbReference type="ARBA" id="ARBA00050968"/>
    </source>
</evidence>
<dbReference type="GeneID" id="106755139"/>
<evidence type="ECO:0000256" key="6">
    <source>
        <dbReference type="PIRSR" id="PIRSR005739-1"/>
    </source>
</evidence>
<dbReference type="InterPro" id="IPR029063">
    <property type="entry name" value="SAM-dependent_MTases_sf"/>
</dbReference>
<dbReference type="Gene3D" id="3.40.50.150">
    <property type="entry name" value="Vaccinia Virus protein VP39"/>
    <property type="match status" value="1"/>
</dbReference>